<organism evidence="1 2">
    <name type="scientific">Gibberella intermedia</name>
    <name type="common">Bulb rot disease fungus</name>
    <name type="synonym">Fusarium proliferatum</name>
    <dbReference type="NCBI Taxonomy" id="948311"/>
    <lineage>
        <taxon>Eukaryota</taxon>
        <taxon>Fungi</taxon>
        <taxon>Dikarya</taxon>
        <taxon>Ascomycota</taxon>
        <taxon>Pezizomycotina</taxon>
        <taxon>Sordariomycetes</taxon>
        <taxon>Hypocreomycetidae</taxon>
        <taxon>Hypocreales</taxon>
        <taxon>Nectriaceae</taxon>
        <taxon>Fusarium</taxon>
        <taxon>Fusarium fujikuroi species complex</taxon>
    </lineage>
</organism>
<name>A0A420S2K4_GIBIN</name>
<evidence type="ECO:0008006" key="3">
    <source>
        <dbReference type="Google" id="ProtNLM"/>
    </source>
</evidence>
<evidence type="ECO:0000313" key="2">
    <source>
        <dbReference type="Proteomes" id="UP000283569"/>
    </source>
</evidence>
<dbReference type="AlphaFoldDB" id="A0A420S2K4"/>
<evidence type="ECO:0000313" key="1">
    <source>
        <dbReference type="EMBL" id="RKL23439.1"/>
    </source>
</evidence>
<protein>
    <recommendedName>
        <fullName evidence="3">ABC transporter domain-containing protein</fullName>
    </recommendedName>
</protein>
<comment type="caution">
    <text evidence="1">The sequence shown here is derived from an EMBL/GenBank/DDBJ whole genome shotgun (WGS) entry which is preliminary data.</text>
</comment>
<reference evidence="1 2" key="1">
    <citation type="journal article" date="2018" name="Sci. Rep.">
        <title>Characterisation of pathogen-specific regions and novel effector candidates in Fusarium oxysporum f. sp. cepae.</title>
        <authorList>
            <person name="Armitage A.D."/>
            <person name="Taylor A."/>
            <person name="Sobczyk M.K."/>
            <person name="Baxter L."/>
            <person name="Greenfield B.P."/>
            <person name="Bates H.J."/>
            <person name="Wilson F."/>
            <person name="Jackson A.C."/>
            <person name="Ott S."/>
            <person name="Harrison R.J."/>
            <person name="Clarkson J.P."/>
        </authorList>
    </citation>
    <scope>NUCLEOTIDE SEQUENCE [LARGE SCALE GENOMIC DNA]</scope>
    <source>
        <strain evidence="1 2">Fp_A8</strain>
    </source>
</reference>
<proteinExistence type="predicted"/>
<sequence>MAKGFRGEIICNPEDDLHYATLSVKRTLIFARQTRTPRKESHLEGETREDYVSEFLRVVTKLFWIEHTLGTKVGNEFICGVSGGERKRISIAEAIIMRASLQG</sequence>
<gene>
    <name evidence="1" type="ORF">BFJ72_g14506</name>
</gene>
<dbReference type="InterPro" id="IPR027417">
    <property type="entry name" value="P-loop_NTPase"/>
</dbReference>
<dbReference type="Proteomes" id="UP000283569">
    <property type="component" value="Unassembled WGS sequence"/>
</dbReference>
<accession>A0A420S2K4</accession>
<dbReference type="SUPFAM" id="SSF52540">
    <property type="entry name" value="P-loop containing nucleoside triphosphate hydrolases"/>
    <property type="match status" value="1"/>
</dbReference>
<dbReference type="Gene3D" id="3.40.50.300">
    <property type="entry name" value="P-loop containing nucleotide triphosphate hydrolases"/>
    <property type="match status" value="1"/>
</dbReference>
<dbReference type="EMBL" id="MRDB01000109">
    <property type="protein sequence ID" value="RKL23439.1"/>
    <property type="molecule type" value="Genomic_DNA"/>
</dbReference>